<dbReference type="OrthoDB" id="2367075at2759"/>
<evidence type="ECO:0008006" key="4">
    <source>
        <dbReference type="Google" id="ProtNLM"/>
    </source>
</evidence>
<reference evidence="2" key="1">
    <citation type="submission" date="2022-06" db="EMBL/GenBank/DDBJ databases">
        <title>Genome Sequence of Candolleomyces eurysporus.</title>
        <authorList>
            <person name="Buettner E."/>
        </authorList>
    </citation>
    <scope>NUCLEOTIDE SEQUENCE</scope>
    <source>
        <strain evidence="2">VTCC 930004</strain>
    </source>
</reference>
<protein>
    <recommendedName>
        <fullName evidence="4">BTB domain-containing protein</fullName>
    </recommendedName>
</protein>
<feature type="region of interest" description="Disordered" evidence="1">
    <location>
        <begin position="256"/>
        <end position="283"/>
    </location>
</feature>
<feature type="compositionally biased region" description="Basic and acidic residues" evidence="1">
    <location>
        <begin position="306"/>
        <end position="398"/>
    </location>
</feature>
<dbReference type="Proteomes" id="UP001140091">
    <property type="component" value="Unassembled WGS sequence"/>
</dbReference>
<feature type="compositionally biased region" description="Basic and acidic residues" evidence="1">
    <location>
        <begin position="256"/>
        <end position="266"/>
    </location>
</feature>
<gene>
    <name evidence="2" type="ORF">H1R20_g12567</name>
</gene>
<name>A0A9W8J2C3_9AGAR</name>
<dbReference type="AlphaFoldDB" id="A0A9W8J2C3"/>
<sequence>MTASPLALIAAPARDADQHDPVYYWETVQFKIDGHLFKLPRYHFIIGSDSFAAKYLEVPCQGSPPGLVGGERENEVDGYEVLSTTSNTPTLNHKLYGDEVVELDGVSASEFRTFLKLLFPIHSKSTTVTLSKDEWLTILRLSTLWNFKEFRRLAIEHLHSQITDPLDLIQVGRRNFVPQWVVKGYEGLIKKQGAITEDESELIGYKTSVRLYIIRHDLASLDPTQTNGGKGSDVGMKDMIRDQLALRFGGELDRLEREAASRRGSEEIEQDIEERKERDRIREEEERRIEEGRIRQKIEAERMRVEEEHTRQKMEAEERRRIEEEHIRQKMEAEERRRAEEEQTRQKMEAEERMKEEEARIHREKEEDRLRKLEEVQRSVEQEEQRRLKQEQTRAAIEKRKRAKKEAKKAQQREHAAQLALEAHTLSQEMKDESL</sequence>
<feature type="region of interest" description="Disordered" evidence="1">
    <location>
        <begin position="306"/>
        <end position="435"/>
    </location>
</feature>
<evidence type="ECO:0000313" key="3">
    <source>
        <dbReference type="Proteomes" id="UP001140091"/>
    </source>
</evidence>
<dbReference type="EMBL" id="JANBPK010001216">
    <property type="protein sequence ID" value="KAJ2924523.1"/>
    <property type="molecule type" value="Genomic_DNA"/>
</dbReference>
<evidence type="ECO:0000313" key="2">
    <source>
        <dbReference type="EMBL" id="KAJ2924523.1"/>
    </source>
</evidence>
<feature type="compositionally biased region" description="Basic and acidic residues" evidence="1">
    <location>
        <begin position="273"/>
        <end position="283"/>
    </location>
</feature>
<keyword evidence="3" id="KW-1185">Reference proteome</keyword>
<evidence type="ECO:0000256" key="1">
    <source>
        <dbReference type="SAM" id="MobiDB-lite"/>
    </source>
</evidence>
<accession>A0A9W8J2C3</accession>
<comment type="caution">
    <text evidence="2">The sequence shown here is derived from an EMBL/GenBank/DDBJ whole genome shotgun (WGS) entry which is preliminary data.</text>
</comment>
<proteinExistence type="predicted"/>
<organism evidence="2 3">
    <name type="scientific">Candolleomyces eurysporus</name>
    <dbReference type="NCBI Taxonomy" id="2828524"/>
    <lineage>
        <taxon>Eukaryota</taxon>
        <taxon>Fungi</taxon>
        <taxon>Dikarya</taxon>
        <taxon>Basidiomycota</taxon>
        <taxon>Agaricomycotina</taxon>
        <taxon>Agaricomycetes</taxon>
        <taxon>Agaricomycetidae</taxon>
        <taxon>Agaricales</taxon>
        <taxon>Agaricineae</taxon>
        <taxon>Psathyrellaceae</taxon>
        <taxon>Candolleomyces</taxon>
    </lineage>
</organism>
<feature type="non-terminal residue" evidence="2">
    <location>
        <position position="435"/>
    </location>
</feature>